<sequence length="145" mass="14860">HTPARTGARWAPATPVLRAPAPADPRHRPESSPPTRPQDPALPAAAPAQSPAPPPATFLRGVGPGRGGPHSGGHGPSHWSQEVAGSSRPPGWPARASGEMGWGGAPPRAPLSQEKAAGTVRTGGEVARGQCRGCSAQGRRLERRQ</sequence>
<accession>A0A9X9LG75</accession>
<feature type="region of interest" description="Disordered" evidence="1">
    <location>
        <begin position="1"/>
        <end position="124"/>
    </location>
</feature>
<dbReference type="EMBL" id="CYRY02002591">
    <property type="protein sequence ID" value="VCW67312.1"/>
    <property type="molecule type" value="Genomic_DNA"/>
</dbReference>
<evidence type="ECO:0000256" key="1">
    <source>
        <dbReference type="SAM" id="MobiDB-lite"/>
    </source>
</evidence>
<proteinExistence type="predicted"/>
<comment type="caution">
    <text evidence="2">The sequence shown here is derived from an EMBL/GenBank/DDBJ whole genome shotgun (WGS) entry which is preliminary data.</text>
</comment>
<dbReference type="Proteomes" id="UP000269945">
    <property type="component" value="Unassembled WGS sequence"/>
</dbReference>
<name>A0A9X9LG75_GULGU</name>
<organism evidence="2 3">
    <name type="scientific">Gulo gulo</name>
    <name type="common">Wolverine</name>
    <name type="synonym">Gluton</name>
    <dbReference type="NCBI Taxonomy" id="48420"/>
    <lineage>
        <taxon>Eukaryota</taxon>
        <taxon>Metazoa</taxon>
        <taxon>Chordata</taxon>
        <taxon>Craniata</taxon>
        <taxon>Vertebrata</taxon>
        <taxon>Euteleostomi</taxon>
        <taxon>Mammalia</taxon>
        <taxon>Eutheria</taxon>
        <taxon>Laurasiatheria</taxon>
        <taxon>Carnivora</taxon>
        <taxon>Caniformia</taxon>
        <taxon>Musteloidea</taxon>
        <taxon>Mustelidae</taxon>
        <taxon>Guloninae</taxon>
        <taxon>Gulo</taxon>
    </lineage>
</organism>
<feature type="non-terminal residue" evidence="2">
    <location>
        <position position="1"/>
    </location>
</feature>
<evidence type="ECO:0000313" key="2">
    <source>
        <dbReference type="EMBL" id="VCW67312.1"/>
    </source>
</evidence>
<evidence type="ECO:0000313" key="3">
    <source>
        <dbReference type="Proteomes" id="UP000269945"/>
    </source>
</evidence>
<gene>
    <name evidence="2" type="ORF">BN2614_LOCUS3</name>
</gene>
<keyword evidence="3" id="KW-1185">Reference proteome</keyword>
<dbReference type="AlphaFoldDB" id="A0A9X9LG75"/>
<protein>
    <submittedName>
        <fullName evidence="2">Uncharacterized protein</fullName>
    </submittedName>
</protein>
<feature type="compositionally biased region" description="Gly residues" evidence="1">
    <location>
        <begin position="62"/>
        <end position="75"/>
    </location>
</feature>
<reference evidence="2 3" key="1">
    <citation type="submission" date="2018-10" db="EMBL/GenBank/DDBJ databases">
        <authorList>
            <person name="Ekblom R."/>
            <person name="Jareborg N."/>
        </authorList>
    </citation>
    <scope>NUCLEOTIDE SEQUENCE [LARGE SCALE GENOMIC DNA]</scope>
    <source>
        <tissue evidence="2">Muscle</tissue>
    </source>
</reference>